<dbReference type="EMBL" id="VZSY01005915">
    <property type="protein sequence ID" value="NXA16602.1"/>
    <property type="molecule type" value="Genomic_DNA"/>
</dbReference>
<name>A0A7K7TL54_9TYRA</name>
<evidence type="ECO:0000256" key="2">
    <source>
        <dbReference type="ARBA" id="ARBA00022989"/>
    </source>
</evidence>
<evidence type="ECO:0000259" key="4">
    <source>
        <dbReference type="PROSITE" id="PS50929"/>
    </source>
</evidence>
<accession>A0A7K7TL54</accession>
<evidence type="ECO:0000313" key="5">
    <source>
        <dbReference type="EMBL" id="NXA16602.1"/>
    </source>
</evidence>
<dbReference type="InterPro" id="IPR011527">
    <property type="entry name" value="ABC1_TM_dom"/>
</dbReference>
<evidence type="ECO:0000313" key="6">
    <source>
        <dbReference type="Proteomes" id="UP000589485"/>
    </source>
</evidence>
<dbReference type="PROSITE" id="PS50929">
    <property type="entry name" value="ABC_TM1F"/>
    <property type="match status" value="1"/>
</dbReference>
<dbReference type="SUPFAM" id="SSF90123">
    <property type="entry name" value="ABC transporter transmembrane region"/>
    <property type="match status" value="1"/>
</dbReference>
<proteinExistence type="predicted"/>
<dbReference type="InterPro" id="IPR036640">
    <property type="entry name" value="ABC1_TM_sf"/>
</dbReference>
<dbReference type="Proteomes" id="UP000589485">
    <property type="component" value="Unassembled WGS sequence"/>
</dbReference>
<feature type="non-terminal residue" evidence="5">
    <location>
        <position position="1"/>
    </location>
</feature>
<keyword evidence="6" id="KW-1185">Reference proteome</keyword>
<dbReference type="GO" id="GO:0140359">
    <property type="term" value="F:ABC-type transporter activity"/>
    <property type="evidence" value="ECO:0007669"/>
    <property type="project" value="InterPro"/>
</dbReference>
<evidence type="ECO:0000256" key="1">
    <source>
        <dbReference type="ARBA" id="ARBA00022692"/>
    </source>
</evidence>
<dbReference type="GO" id="GO:0005524">
    <property type="term" value="F:ATP binding"/>
    <property type="evidence" value="ECO:0007669"/>
    <property type="project" value="InterPro"/>
</dbReference>
<gene>
    <name evidence="5" type="primary">Tap2</name>
    <name evidence="5" type="ORF">SAPAEN_R14786</name>
</gene>
<keyword evidence="3" id="KW-0472">Membrane</keyword>
<sequence length="148" mass="16426">AAPQALQRSVLDASHRTAAALQESVAALDTVRVFAAQDEEEERHRRELAEELRLNRQMELELAGFTLVQRLLELSVRVLVLLRSLQQLRDGSITPGVLVTFLLYQDTIGHHTQVIPVHPSFCPCQCPSIHPASQPSLCPCVHPCVHPS</sequence>
<dbReference type="Gene3D" id="1.20.1560.10">
    <property type="entry name" value="ABC transporter type 1, transmembrane domain"/>
    <property type="match status" value="1"/>
</dbReference>
<feature type="non-terminal residue" evidence="5">
    <location>
        <position position="148"/>
    </location>
</feature>
<comment type="caution">
    <text evidence="5">The sequence shown here is derived from an EMBL/GenBank/DDBJ whole genome shotgun (WGS) entry which is preliminary data.</text>
</comment>
<protein>
    <submittedName>
        <fullName evidence="5">TAP2 protein</fullName>
    </submittedName>
</protein>
<keyword evidence="1" id="KW-0812">Transmembrane</keyword>
<feature type="domain" description="ABC transmembrane type-1" evidence="4">
    <location>
        <begin position="4"/>
        <end position="104"/>
    </location>
</feature>
<evidence type="ECO:0000256" key="3">
    <source>
        <dbReference type="ARBA" id="ARBA00023136"/>
    </source>
</evidence>
<dbReference type="GO" id="GO:0016020">
    <property type="term" value="C:membrane"/>
    <property type="evidence" value="ECO:0007669"/>
    <property type="project" value="InterPro"/>
</dbReference>
<reference evidence="5 6" key="1">
    <citation type="submission" date="2019-09" db="EMBL/GenBank/DDBJ databases">
        <title>Bird 10,000 Genomes (B10K) Project - Family phase.</title>
        <authorList>
            <person name="Zhang G."/>
        </authorList>
    </citation>
    <scope>NUCLEOTIDE SEQUENCE [LARGE SCALE GENOMIC DNA]</scope>
    <source>
        <strain evidence="5">B10K-DU-030-41</strain>
        <tissue evidence="5">Muscle</tissue>
    </source>
</reference>
<dbReference type="OrthoDB" id="6500128at2759"/>
<dbReference type="Pfam" id="PF00664">
    <property type="entry name" value="ABC_membrane"/>
    <property type="match status" value="1"/>
</dbReference>
<organism evidence="5 6">
    <name type="scientific">Sapayoa aenigma</name>
    <name type="common">broad-billed sapayoa</name>
    <dbReference type="NCBI Taxonomy" id="239371"/>
    <lineage>
        <taxon>Eukaryota</taxon>
        <taxon>Metazoa</taxon>
        <taxon>Chordata</taxon>
        <taxon>Craniata</taxon>
        <taxon>Vertebrata</taxon>
        <taxon>Euteleostomi</taxon>
        <taxon>Archelosauria</taxon>
        <taxon>Archosauria</taxon>
        <taxon>Dinosauria</taxon>
        <taxon>Saurischia</taxon>
        <taxon>Theropoda</taxon>
        <taxon>Coelurosauria</taxon>
        <taxon>Aves</taxon>
        <taxon>Neognathae</taxon>
        <taxon>Neoaves</taxon>
        <taxon>Telluraves</taxon>
        <taxon>Australaves</taxon>
        <taxon>Passeriformes</taxon>
        <taxon>Tyrannidae</taxon>
        <taxon>Sapayoa</taxon>
    </lineage>
</organism>
<keyword evidence="2" id="KW-1133">Transmembrane helix</keyword>
<dbReference type="AlphaFoldDB" id="A0A7K7TL54"/>